<dbReference type="InterPro" id="IPR036396">
    <property type="entry name" value="Cyt_P450_sf"/>
</dbReference>
<evidence type="ECO:0000256" key="6">
    <source>
        <dbReference type="ARBA" id="ARBA00023033"/>
    </source>
</evidence>
<dbReference type="GO" id="GO:0008395">
    <property type="term" value="F:steroid hydroxylase activity"/>
    <property type="evidence" value="ECO:0007669"/>
    <property type="project" value="TreeGrafter"/>
</dbReference>
<evidence type="ECO:0000256" key="8">
    <source>
        <dbReference type="PIRSR" id="PIRSR602401-1"/>
    </source>
</evidence>
<dbReference type="AlphaFoldDB" id="A0AAJ7WHY8"/>
<evidence type="ECO:0000313" key="10">
    <source>
        <dbReference type="Proteomes" id="UP000694867"/>
    </source>
</evidence>
<dbReference type="GO" id="GO:0016705">
    <property type="term" value="F:oxidoreductase activity, acting on paired donors, with incorporation or reduction of molecular oxygen"/>
    <property type="evidence" value="ECO:0007669"/>
    <property type="project" value="InterPro"/>
</dbReference>
<evidence type="ECO:0000256" key="3">
    <source>
        <dbReference type="ARBA" id="ARBA00022723"/>
    </source>
</evidence>
<gene>
    <name evidence="11" type="primary">LOC100907032</name>
</gene>
<evidence type="ECO:0000256" key="4">
    <source>
        <dbReference type="ARBA" id="ARBA00023002"/>
    </source>
</evidence>
<keyword evidence="4 9" id="KW-0560">Oxidoreductase</keyword>
<accession>A0AAJ7WHY8</accession>
<dbReference type="PRINTS" id="PR00385">
    <property type="entry name" value="P450"/>
</dbReference>
<keyword evidence="6 9" id="KW-0503">Monooxygenase</keyword>
<dbReference type="GeneID" id="100907032"/>
<comment type="cofactor">
    <cofactor evidence="8">
        <name>heme</name>
        <dbReference type="ChEBI" id="CHEBI:30413"/>
    </cofactor>
</comment>
<dbReference type="KEGG" id="goe:100907032"/>
<comment type="function">
    <text evidence="7">Cytochromes P450 are a group of heme-thiolate monooxygenases. They oxidize a variety of structurally unrelated compounds, including steroids, fatty acids, and xenobiotics.</text>
</comment>
<dbReference type="GO" id="GO:0020037">
    <property type="term" value="F:heme binding"/>
    <property type="evidence" value="ECO:0007669"/>
    <property type="project" value="InterPro"/>
</dbReference>
<evidence type="ECO:0000256" key="5">
    <source>
        <dbReference type="ARBA" id="ARBA00023004"/>
    </source>
</evidence>
<keyword evidence="2 8" id="KW-0349">Heme</keyword>
<organism evidence="10 11">
    <name type="scientific">Galendromus occidentalis</name>
    <name type="common">western predatory mite</name>
    <dbReference type="NCBI Taxonomy" id="34638"/>
    <lineage>
        <taxon>Eukaryota</taxon>
        <taxon>Metazoa</taxon>
        <taxon>Ecdysozoa</taxon>
        <taxon>Arthropoda</taxon>
        <taxon>Chelicerata</taxon>
        <taxon>Arachnida</taxon>
        <taxon>Acari</taxon>
        <taxon>Parasitiformes</taxon>
        <taxon>Mesostigmata</taxon>
        <taxon>Gamasina</taxon>
        <taxon>Phytoseioidea</taxon>
        <taxon>Phytoseiidae</taxon>
        <taxon>Typhlodrominae</taxon>
        <taxon>Galendromus</taxon>
    </lineage>
</organism>
<sequence length="541" mass="61595">MLLYVTCAVLGLIIFVWQRRRHLSIHQRNNIPGPPPSFFSGNLWDIYKHGHLKMLSRWHKQYGPVVGYYFGMKPVVVCADPEHLKTILLKEFHNFADRSDLVSGGPVGGLDSALTVLRGQRWKDVRSTLTPSFTSRKLKQLNPEVCSIVDGFLKNIDTEFANSNEFNIYELYQALTLETICKTGMGVDFGIQEDIKNSKILDSSRLIFTQKFNLVGVIIISFPILWPILGKLITALRLRAQNEGINPVDDLKKKCADVVKLRRANPENHRVDLLQLMIDAQKTEKPTSDDDLIAGDVAEEKDRESNEAAANVAGSECPFSGKSRGLTDDEVIDNAFLILLAGFETTSSSLAFITKMLLRFPEVQEKLRQELLEATDRGKRFDFEKLQKCHYMEAVIQEVLRMYPPVFFFTTREAKEDIVIDDFTIPKGMGTFASTDELHHNEDIFPDPYKFRPERFLPENKTSAMSWAWQPFGAGPRNCIGMRFAQMEIKITLAKLLTKYVLSSRLEPLNDEHIETDDFPVTQRVGESLLCKVERVQLSPE</sequence>
<dbReference type="CDD" id="cd11055">
    <property type="entry name" value="CYP3A-like"/>
    <property type="match status" value="1"/>
</dbReference>
<evidence type="ECO:0000256" key="1">
    <source>
        <dbReference type="ARBA" id="ARBA00010617"/>
    </source>
</evidence>
<protein>
    <submittedName>
        <fullName evidence="11">Cytochrome P450 3A31</fullName>
    </submittedName>
</protein>
<dbReference type="InterPro" id="IPR017972">
    <property type="entry name" value="Cyt_P450_CS"/>
</dbReference>
<comment type="similarity">
    <text evidence="1 9">Belongs to the cytochrome P450 family.</text>
</comment>
<dbReference type="GO" id="GO:0005506">
    <property type="term" value="F:iron ion binding"/>
    <property type="evidence" value="ECO:0007669"/>
    <property type="project" value="InterPro"/>
</dbReference>
<dbReference type="InterPro" id="IPR050705">
    <property type="entry name" value="Cytochrome_P450_3A"/>
</dbReference>
<reference evidence="11" key="1">
    <citation type="submission" date="2025-08" db="UniProtKB">
        <authorList>
            <consortium name="RefSeq"/>
        </authorList>
    </citation>
    <scope>IDENTIFICATION</scope>
</reference>
<dbReference type="PANTHER" id="PTHR24302">
    <property type="entry name" value="CYTOCHROME P450 FAMILY 3"/>
    <property type="match status" value="1"/>
</dbReference>
<dbReference type="SUPFAM" id="SSF48264">
    <property type="entry name" value="Cytochrome P450"/>
    <property type="match status" value="1"/>
</dbReference>
<keyword evidence="5 8" id="KW-0408">Iron</keyword>
<keyword evidence="3 8" id="KW-0479">Metal-binding</keyword>
<keyword evidence="10" id="KW-1185">Reference proteome</keyword>
<feature type="binding site" description="axial binding residue" evidence="8">
    <location>
        <position position="479"/>
    </location>
    <ligand>
        <name>heme</name>
        <dbReference type="ChEBI" id="CHEBI:30413"/>
    </ligand>
    <ligandPart>
        <name>Fe</name>
        <dbReference type="ChEBI" id="CHEBI:18248"/>
    </ligandPart>
</feature>
<dbReference type="Gene3D" id="1.10.630.10">
    <property type="entry name" value="Cytochrome P450"/>
    <property type="match status" value="1"/>
</dbReference>
<proteinExistence type="inferred from homology"/>
<dbReference type="PANTHER" id="PTHR24302:SF15">
    <property type="entry name" value="FATTY-ACID PEROXYGENASE"/>
    <property type="match status" value="1"/>
</dbReference>
<evidence type="ECO:0000256" key="9">
    <source>
        <dbReference type="RuleBase" id="RU000461"/>
    </source>
</evidence>
<dbReference type="Pfam" id="PF00067">
    <property type="entry name" value="p450"/>
    <property type="match status" value="2"/>
</dbReference>
<dbReference type="PROSITE" id="PS00086">
    <property type="entry name" value="CYTOCHROME_P450"/>
    <property type="match status" value="1"/>
</dbReference>
<dbReference type="Proteomes" id="UP000694867">
    <property type="component" value="Unplaced"/>
</dbReference>
<dbReference type="RefSeq" id="XP_028967635.1">
    <property type="nucleotide sequence ID" value="XM_029111802.1"/>
</dbReference>
<name>A0AAJ7WHY8_9ACAR</name>
<dbReference type="PRINTS" id="PR00463">
    <property type="entry name" value="EP450I"/>
</dbReference>
<evidence type="ECO:0000256" key="7">
    <source>
        <dbReference type="ARBA" id="ARBA00043906"/>
    </source>
</evidence>
<evidence type="ECO:0000313" key="11">
    <source>
        <dbReference type="RefSeq" id="XP_028967635.1"/>
    </source>
</evidence>
<evidence type="ECO:0000256" key="2">
    <source>
        <dbReference type="ARBA" id="ARBA00022617"/>
    </source>
</evidence>
<dbReference type="InterPro" id="IPR002401">
    <property type="entry name" value="Cyt_P450_E_grp-I"/>
</dbReference>
<dbReference type="InterPro" id="IPR001128">
    <property type="entry name" value="Cyt_P450"/>
</dbReference>